<dbReference type="PROSITE" id="PS50929">
    <property type="entry name" value="ABC_TM1F"/>
    <property type="match status" value="1"/>
</dbReference>
<accession>A0ABW0YBK0</accession>
<dbReference type="Pfam" id="PF00664">
    <property type="entry name" value="ABC_membrane"/>
    <property type="match status" value="1"/>
</dbReference>
<evidence type="ECO:0000256" key="1">
    <source>
        <dbReference type="ARBA" id="ARBA00004651"/>
    </source>
</evidence>
<sequence length="582" mass="63319">MRDLLPFLRLYRQHWLSLSIGLLLAFVTLVAGMGLLSLSGWFLSAAAVAGLAAATRDTFNYMTPAGGVRFFSIIRTASRWGERVVSHDATFRVLTRLRVWFWQKLSPLSTGTLAGFRQADLLNRLVTDIDAMDHVYLRLITPIGAALLSCAGLVFFLSFFDSELALTLGAILLLGMIALPLVFYFAGRKPGQALIAEKSSLRTRLVDYLDGQAELQMFAAAPKALDELQQAEQALIRAQARMARVSGLANASVQLLSGWTLTLMLWLAGHGVGGALPDPITALMVFATLASFEALLPLAGAFQHLSTSLTSARRLNEILQEAKAPDWGDEQQPAQDGTLQITNLHFAYPGNPQPVLRGCSLQLKAGEKLALLGQTGCGKSTLMGLLTREWNPQAGEILLGGKPLTSYSEAALRTSFSVVSQRVHLFTATLRDNLKLAAPEADDARLIEVLEQVGLGTLLEDSSGLADDAGLDAWLGDGGRPLSGGERRRIGLARALLHDAPLWLLDEPTEGLDSQTEREIMALLFKLGAERSLLLISHRLLGLEQMDRIALMEEGEIRLCAPHAELLADDYYRSLHQRLAPV</sequence>
<dbReference type="SUPFAM" id="SSF52540">
    <property type="entry name" value="P-loop containing nucleoside triphosphate hydrolases"/>
    <property type="match status" value="1"/>
</dbReference>
<dbReference type="InterPro" id="IPR027417">
    <property type="entry name" value="P-loop_NTPase"/>
</dbReference>
<dbReference type="InterPro" id="IPR039421">
    <property type="entry name" value="Type_1_exporter"/>
</dbReference>
<dbReference type="PROSITE" id="PS00211">
    <property type="entry name" value="ABC_TRANSPORTER_1"/>
    <property type="match status" value="1"/>
</dbReference>
<dbReference type="CDD" id="cd18585">
    <property type="entry name" value="ABC_6TM_CydC"/>
    <property type="match status" value="1"/>
</dbReference>
<evidence type="ECO:0000256" key="3">
    <source>
        <dbReference type="ARBA" id="ARBA00022741"/>
    </source>
</evidence>
<dbReference type="InterPro" id="IPR014223">
    <property type="entry name" value="ABC_CydC/D"/>
</dbReference>
<evidence type="ECO:0000256" key="6">
    <source>
        <dbReference type="ARBA" id="ARBA00023136"/>
    </source>
</evidence>
<keyword evidence="7" id="KW-0175">Coiled coil</keyword>
<feature type="coiled-coil region" evidence="7">
    <location>
        <begin position="221"/>
        <end position="248"/>
    </location>
</feature>
<dbReference type="PANTHER" id="PTHR24221">
    <property type="entry name" value="ATP-BINDING CASSETTE SUB-FAMILY B"/>
    <property type="match status" value="1"/>
</dbReference>
<evidence type="ECO:0000313" key="11">
    <source>
        <dbReference type="EMBL" id="MFC5705105.1"/>
    </source>
</evidence>
<evidence type="ECO:0000259" key="9">
    <source>
        <dbReference type="PROSITE" id="PS50893"/>
    </source>
</evidence>
<feature type="domain" description="ABC transporter" evidence="9">
    <location>
        <begin position="339"/>
        <end position="579"/>
    </location>
</feature>
<dbReference type="InterPro" id="IPR003593">
    <property type="entry name" value="AAA+_ATPase"/>
</dbReference>
<dbReference type="InterPro" id="IPR017871">
    <property type="entry name" value="ABC_transporter-like_CS"/>
</dbReference>
<feature type="transmembrane region" description="Helical" evidence="8">
    <location>
        <begin position="20"/>
        <end position="53"/>
    </location>
</feature>
<evidence type="ECO:0000256" key="8">
    <source>
        <dbReference type="SAM" id="Phobius"/>
    </source>
</evidence>
<feature type="transmembrane region" description="Helical" evidence="8">
    <location>
        <begin position="280"/>
        <end position="305"/>
    </location>
</feature>
<dbReference type="NCBIfam" id="TIGR02868">
    <property type="entry name" value="CydC"/>
    <property type="match status" value="1"/>
</dbReference>
<evidence type="ECO:0000259" key="10">
    <source>
        <dbReference type="PROSITE" id="PS50929"/>
    </source>
</evidence>
<dbReference type="InterPro" id="IPR036640">
    <property type="entry name" value="ABC1_TM_sf"/>
</dbReference>
<keyword evidence="5 8" id="KW-1133">Transmembrane helix</keyword>
<evidence type="ECO:0000256" key="4">
    <source>
        <dbReference type="ARBA" id="ARBA00022840"/>
    </source>
</evidence>
<keyword evidence="2 8" id="KW-0812">Transmembrane</keyword>
<protein>
    <submittedName>
        <fullName evidence="11">Cysteine/glutathione ABC transporter ATP-binding protein/permease CydC</fullName>
    </submittedName>
</protein>
<dbReference type="PROSITE" id="PS50893">
    <property type="entry name" value="ABC_TRANSPORTER_2"/>
    <property type="match status" value="1"/>
</dbReference>
<dbReference type="SMART" id="SM00382">
    <property type="entry name" value="AAA"/>
    <property type="match status" value="1"/>
</dbReference>
<evidence type="ECO:0000313" key="12">
    <source>
        <dbReference type="Proteomes" id="UP001596132"/>
    </source>
</evidence>
<proteinExistence type="predicted"/>
<name>A0ABW0YBK0_9GAMM</name>
<dbReference type="Gene3D" id="1.20.1560.10">
    <property type="entry name" value="ABC transporter type 1, transmembrane domain"/>
    <property type="match status" value="1"/>
</dbReference>
<feature type="transmembrane region" description="Helical" evidence="8">
    <location>
        <begin position="166"/>
        <end position="186"/>
    </location>
</feature>
<reference evidence="12" key="1">
    <citation type="journal article" date="2019" name="Int. J. Syst. Evol. Microbiol.">
        <title>The Global Catalogue of Microorganisms (GCM) 10K type strain sequencing project: providing services to taxonomists for standard genome sequencing and annotation.</title>
        <authorList>
            <consortium name="The Broad Institute Genomics Platform"/>
            <consortium name="The Broad Institute Genome Sequencing Center for Infectious Disease"/>
            <person name="Wu L."/>
            <person name="Ma J."/>
        </authorList>
    </citation>
    <scope>NUCLEOTIDE SEQUENCE [LARGE SCALE GENOMIC DNA]</scope>
    <source>
        <strain evidence="12">KCTC 15012</strain>
    </source>
</reference>
<dbReference type="PANTHER" id="PTHR24221:SF653">
    <property type="entry name" value="TRANSPORT ATP-BINDING PROTEIN CYDC"/>
    <property type="match status" value="1"/>
</dbReference>
<dbReference type="Gene3D" id="3.40.50.300">
    <property type="entry name" value="P-loop containing nucleotide triphosphate hydrolases"/>
    <property type="match status" value="1"/>
</dbReference>
<feature type="transmembrane region" description="Helical" evidence="8">
    <location>
        <begin position="139"/>
        <end position="160"/>
    </location>
</feature>
<evidence type="ECO:0000256" key="7">
    <source>
        <dbReference type="SAM" id="Coils"/>
    </source>
</evidence>
<keyword evidence="6 8" id="KW-0472">Membrane</keyword>
<dbReference type="EMBL" id="JBHSPP010000005">
    <property type="protein sequence ID" value="MFC5705105.1"/>
    <property type="molecule type" value="Genomic_DNA"/>
</dbReference>
<dbReference type="GO" id="GO:0005524">
    <property type="term" value="F:ATP binding"/>
    <property type="evidence" value="ECO:0007669"/>
    <property type="project" value="UniProtKB-KW"/>
</dbReference>
<comment type="subcellular location">
    <subcellularLocation>
        <location evidence="1">Cell membrane</location>
        <topology evidence="1">Multi-pass membrane protein</topology>
    </subcellularLocation>
</comment>
<evidence type="ECO:0000256" key="2">
    <source>
        <dbReference type="ARBA" id="ARBA00022692"/>
    </source>
</evidence>
<organism evidence="11 12">
    <name type="scientific">Aeromonas eucrenophila</name>
    <dbReference type="NCBI Taxonomy" id="649"/>
    <lineage>
        <taxon>Bacteria</taxon>
        <taxon>Pseudomonadati</taxon>
        <taxon>Pseudomonadota</taxon>
        <taxon>Gammaproteobacteria</taxon>
        <taxon>Aeromonadales</taxon>
        <taxon>Aeromonadaceae</taxon>
        <taxon>Aeromonas</taxon>
    </lineage>
</organism>
<evidence type="ECO:0000256" key="5">
    <source>
        <dbReference type="ARBA" id="ARBA00022989"/>
    </source>
</evidence>
<dbReference type="SUPFAM" id="SSF90123">
    <property type="entry name" value="ABC transporter transmembrane region"/>
    <property type="match status" value="1"/>
</dbReference>
<dbReference type="RefSeq" id="WP_042639864.1">
    <property type="nucleotide sequence ID" value="NZ_CDDF01000005.1"/>
</dbReference>
<dbReference type="Pfam" id="PF00005">
    <property type="entry name" value="ABC_tran"/>
    <property type="match status" value="1"/>
</dbReference>
<dbReference type="Proteomes" id="UP001596132">
    <property type="component" value="Unassembled WGS sequence"/>
</dbReference>
<dbReference type="InterPro" id="IPR003439">
    <property type="entry name" value="ABC_transporter-like_ATP-bd"/>
</dbReference>
<comment type="caution">
    <text evidence="11">The sequence shown here is derived from an EMBL/GenBank/DDBJ whole genome shotgun (WGS) entry which is preliminary data.</text>
</comment>
<keyword evidence="4 11" id="KW-0067">ATP-binding</keyword>
<feature type="transmembrane region" description="Helical" evidence="8">
    <location>
        <begin position="247"/>
        <end position="268"/>
    </location>
</feature>
<keyword evidence="3" id="KW-0547">Nucleotide-binding</keyword>
<gene>
    <name evidence="11" type="primary">cydC</name>
    <name evidence="11" type="ORF">ACFPVW_03225</name>
</gene>
<dbReference type="NCBIfam" id="NF008364">
    <property type="entry name" value="PRK11160.1"/>
    <property type="match status" value="1"/>
</dbReference>
<dbReference type="InterPro" id="IPR011527">
    <property type="entry name" value="ABC1_TM_dom"/>
</dbReference>
<feature type="domain" description="ABC transmembrane type-1" evidence="10">
    <location>
        <begin position="20"/>
        <end position="311"/>
    </location>
</feature>
<keyword evidence="12" id="KW-1185">Reference proteome</keyword>